<evidence type="ECO:0000259" key="11">
    <source>
        <dbReference type="PROSITE" id="PS51880"/>
    </source>
</evidence>
<dbReference type="PANTHER" id="PTHR11451:SF44">
    <property type="entry name" value="THREONINE--TRNA LIGASE, CHLOROPLASTIC_MITOCHONDRIAL 2"/>
    <property type="match status" value="1"/>
</dbReference>
<dbReference type="GO" id="GO:0005524">
    <property type="term" value="F:ATP binding"/>
    <property type="evidence" value="ECO:0007669"/>
    <property type="project" value="UniProtKB-KW"/>
</dbReference>
<keyword evidence="3" id="KW-0436">Ligase</keyword>
<protein>
    <recommendedName>
        <fullName evidence="11">TGS domain-containing protein</fullName>
    </recommendedName>
</protein>
<evidence type="ECO:0000256" key="5">
    <source>
        <dbReference type="ARBA" id="ARBA00022741"/>
    </source>
</evidence>
<evidence type="ECO:0000256" key="2">
    <source>
        <dbReference type="ARBA" id="ARBA00022555"/>
    </source>
</evidence>
<feature type="non-terminal residue" evidence="12">
    <location>
        <position position="152"/>
    </location>
</feature>
<evidence type="ECO:0000256" key="8">
    <source>
        <dbReference type="ARBA" id="ARBA00022884"/>
    </source>
</evidence>
<dbReference type="GO" id="GO:0004829">
    <property type="term" value="F:threonine-tRNA ligase activity"/>
    <property type="evidence" value="ECO:0007669"/>
    <property type="project" value="TreeGrafter"/>
</dbReference>
<dbReference type="Gene3D" id="3.30.980.10">
    <property type="entry name" value="Threonyl-trna Synthetase, Chain A, domain 2"/>
    <property type="match status" value="1"/>
</dbReference>
<dbReference type="SUPFAM" id="SSF81271">
    <property type="entry name" value="TGS-like"/>
    <property type="match status" value="1"/>
</dbReference>
<name>A0A383F7E4_9ZZZZ</name>
<dbReference type="AlphaFoldDB" id="A0A383F7E4"/>
<dbReference type="SUPFAM" id="SSF55186">
    <property type="entry name" value="ThrRS/AlaRS common domain"/>
    <property type="match status" value="1"/>
</dbReference>
<feature type="domain" description="TGS" evidence="11">
    <location>
        <begin position="1"/>
        <end position="61"/>
    </location>
</feature>
<evidence type="ECO:0000256" key="6">
    <source>
        <dbReference type="ARBA" id="ARBA00022833"/>
    </source>
</evidence>
<sequence length="152" mass="16617">MPKVTLPDGTVKSFDQSLSVADVASSIGSGLAKAALAGEVDGQLVDTSFLIKSDVELAIITNKDDKALEVIRHSTAHLLAQATQQLYPKAQVTIGPVIDNGFYYDFAYKKGFTEEDLAKIEKNMKAIVKQNLPIQRLEMKREDAIELFKSMG</sequence>
<keyword evidence="8" id="KW-0694">RNA-binding</keyword>
<evidence type="ECO:0000256" key="10">
    <source>
        <dbReference type="ARBA" id="ARBA00023146"/>
    </source>
</evidence>
<keyword evidence="4" id="KW-0479">Metal-binding</keyword>
<dbReference type="PANTHER" id="PTHR11451">
    <property type="entry name" value="THREONINE-TRNA LIGASE"/>
    <property type="match status" value="1"/>
</dbReference>
<evidence type="ECO:0000256" key="1">
    <source>
        <dbReference type="ARBA" id="ARBA00022490"/>
    </source>
</evidence>
<evidence type="ECO:0000256" key="7">
    <source>
        <dbReference type="ARBA" id="ARBA00022840"/>
    </source>
</evidence>
<dbReference type="GO" id="GO:0000049">
    <property type="term" value="F:tRNA binding"/>
    <property type="evidence" value="ECO:0007669"/>
    <property type="project" value="UniProtKB-KW"/>
</dbReference>
<evidence type="ECO:0000256" key="4">
    <source>
        <dbReference type="ARBA" id="ARBA00022723"/>
    </source>
</evidence>
<evidence type="ECO:0000256" key="3">
    <source>
        <dbReference type="ARBA" id="ARBA00022598"/>
    </source>
</evidence>
<organism evidence="12">
    <name type="scientific">marine metagenome</name>
    <dbReference type="NCBI Taxonomy" id="408172"/>
    <lineage>
        <taxon>unclassified sequences</taxon>
        <taxon>metagenomes</taxon>
        <taxon>ecological metagenomes</taxon>
    </lineage>
</organism>
<keyword evidence="6" id="KW-0862">Zinc</keyword>
<keyword evidence="5" id="KW-0547">Nucleotide-binding</keyword>
<evidence type="ECO:0000313" key="12">
    <source>
        <dbReference type="EMBL" id="SVE64295.1"/>
    </source>
</evidence>
<keyword evidence="1" id="KW-0963">Cytoplasm</keyword>
<dbReference type="PROSITE" id="PS51880">
    <property type="entry name" value="TGS"/>
    <property type="match status" value="1"/>
</dbReference>
<reference evidence="12" key="1">
    <citation type="submission" date="2018-05" db="EMBL/GenBank/DDBJ databases">
        <authorList>
            <person name="Lanie J.A."/>
            <person name="Ng W.-L."/>
            <person name="Kazmierczak K.M."/>
            <person name="Andrzejewski T.M."/>
            <person name="Davidsen T.M."/>
            <person name="Wayne K.J."/>
            <person name="Tettelin H."/>
            <person name="Glass J.I."/>
            <person name="Rusch D."/>
            <person name="Podicherti R."/>
            <person name="Tsui H.-C.T."/>
            <person name="Winkler M.E."/>
        </authorList>
    </citation>
    <scope>NUCLEOTIDE SEQUENCE</scope>
</reference>
<evidence type="ECO:0000256" key="9">
    <source>
        <dbReference type="ARBA" id="ARBA00022917"/>
    </source>
</evidence>
<dbReference type="CDD" id="cd01667">
    <property type="entry name" value="TGS_ThrRS"/>
    <property type="match status" value="1"/>
</dbReference>
<accession>A0A383F7E4</accession>
<proteinExistence type="predicted"/>
<dbReference type="FunFam" id="3.10.20.30:FF:000005">
    <property type="entry name" value="Threonine--tRNA ligase"/>
    <property type="match status" value="1"/>
</dbReference>
<dbReference type="EMBL" id="UINC01231663">
    <property type="protein sequence ID" value="SVE64295.1"/>
    <property type="molecule type" value="Genomic_DNA"/>
</dbReference>
<dbReference type="InterPro" id="IPR018163">
    <property type="entry name" value="Thr/Ala-tRNA-synth_IIc_edit"/>
</dbReference>
<keyword evidence="9" id="KW-0648">Protein biosynthesis</keyword>
<gene>
    <name evidence="12" type="ORF">METZ01_LOCUS517149</name>
</gene>
<dbReference type="InterPro" id="IPR004095">
    <property type="entry name" value="TGS"/>
</dbReference>
<dbReference type="GO" id="GO:0006435">
    <property type="term" value="P:threonyl-tRNA aminoacylation"/>
    <property type="evidence" value="ECO:0007669"/>
    <property type="project" value="TreeGrafter"/>
</dbReference>
<dbReference type="InterPro" id="IPR012675">
    <property type="entry name" value="Beta-grasp_dom_sf"/>
</dbReference>
<keyword evidence="10" id="KW-0030">Aminoacyl-tRNA synthetase</keyword>
<keyword evidence="7" id="KW-0067">ATP-binding</keyword>
<dbReference type="GO" id="GO:0046872">
    <property type="term" value="F:metal ion binding"/>
    <property type="evidence" value="ECO:0007669"/>
    <property type="project" value="UniProtKB-KW"/>
</dbReference>
<dbReference type="Gene3D" id="3.10.20.30">
    <property type="match status" value="1"/>
</dbReference>
<dbReference type="FunFam" id="3.30.980.10:FF:000001">
    <property type="entry name" value="Threonine--tRNA ligase"/>
    <property type="match status" value="1"/>
</dbReference>
<dbReference type="Pfam" id="PF02824">
    <property type="entry name" value="TGS"/>
    <property type="match status" value="1"/>
</dbReference>
<dbReference type="InterPro" id="IPR012676">
    <property type="entry name" value="TGS-like"/>
</dbReference>
<keyword evidence="2" id="KW-0820">tRNA-binding</keyword>